<organism evidence="3">
    <name type="scientific">Salvia splendens</name>
    <name type="common">Scarlet sage</name>
    <dbReference type="NCBI Taxonomy" id="180675"/>
    <lineage>
        <taxon>Eukaryota</taxon>
        <taxon>Viridiplantae</taxon>
        <taxon>Streptophyta</taxon>
        <taxon>Embryophyta</taxon>
        <taxon>Tracheophyta</taxon>
        <taxon>Spermatophyta</taxon>
        <taxon>Magnoliopsida</taxon>
        <taxon>eudicotyledons</taxon>
        <taxon>Gunneridae</taxon>
        <taxon>Pentapetalae</taxon>
        <taxon>asterids</taxon>
        <taxon>lamiids</taxon>
        <taxon>Lamiales</taxon>
        <taxon>Lamiaceae</taxon>
        <taxon>Nepetoideae</taxon>
        <taxon>Mentheae</taxon>
        <taxon>Salviinae</taxon>
        <taxon>Salvia</taxon>
        <taxon>Salvia subgen. Calosphace</taxon>
        <taxon>core Calosphace</taxon>
    </lineage>
</organism>
<evidence type="ECO:0000256" key="2">
    <source>
        <dbReference type="SAM" id="Phobius"/>
    </source>
</evidence>
<keyword evidence="2" id="KW-0472">Membrane</keyword>
<evidence type="ECO:0000256" key="1">
    <source>
        <dbReference type="SAM" id="MobiDB-lite"/>
    </source>
</evidence>
<keyword evidence="2" id="KW-0812">Transmembrane</keyword>
<comment type="caution">
    <text evidence="3">The sequence shown here is derived from an EMBL/GenBank/DDBJ whole genome shotgun (WGS) entry which is preliminary data.</text>
</comment>
<dbReference type="EMBL" id="PNBA02000006">
    <property type="protein sequence ID" value="KAG6419865.1"/>
    <property type="molecule type" value="Genomic_DNA"/>
</dbReference>
<dbReference type="Proteomes" id="UP000298416">
    <property type="component" value="Unassembled WGS sequence"/>
</dbReference>
<gene>
    <name evidence="3" type="ORF">SASPL_116377</name>
</gene>
<feature type="region of interest" description="Disordered" evidence="1">
    <location>
        <begin position="1"/>
        <end position="32"/>
    </location>
</feature>
<evidence type="ECO:0000313" key="4">
    <source>
        <dbReference type="Proteomes" id="UP000298416"/>
    </source>
</evidence>
<name>A0A8X8XSV1_SALSN</name>
<reference evidence="3" key="2">
    <citation type="submission" date="2020-08" db="EMBL/GenBank/DDBJ databases">
        <title>Plant Genome Project.</title>
        <authorList>
            <person name="Zhang R.-G."/>
        </authorList>
    </citation>
    <scope>NUCLEOTIDE SEQUENCE</scope>
    <source>
        <strain evidence="3">Huo1</strain>
        <tissue evidence="3">Leaf</tissue>
    </source>
</reference>
<proteinExistence type="predicted"/>
<keyword evidence="2" id="KW-1133">Transmembrane helix</keyword>
<sequence length="221" mass="24275">MTNEDCYDKSMADEDRCDKSTAAGEDSSDKSTADENRRRWCAFIFSFIVASAITGGVIAFYLFLMARPMHIDIQQLYIREDSSNSSNPSNTSIVIDLKFKNPLYTDDLNVTLYCSSCQSFSAMGYRIVPGFNYFSGTAHREAVVVPSGPSWDDAQPKLAQGSTVELRVEITTNFISSVDCRDCSSVEERGKCYCTGCGAATPVKVVAGFLLEDSSKVSRIS</sequence>
<feature type="transmembrane region" description="Helical" evidence="2">
    <location>
        <begin position="40"/>
        <end position="64"/>
    </location>
</feature>
<evidence type="ECO:0000313" key="3">
    <source>
        <dbReference type="EMBL" id="KAG6419865.1"/>
    </source>
</evidence>
<accession>A0A8X8XSV1</accession>
<keyword evidence="4" id="KW-1185">Reference proteome</keyword>
<dbReference type="AlphaFoldDB" id="A0A8X8XSV1"/>
<protein>
    <submittedName>
        <fullName evidence="3">Uncharacterized protein</fullName>
    </submittedName>
</protein>
<feature type="compositionally biased region" description="Basic and acidic residues" evidence="1">
    <location>
        <begin position="1"/>
        <end position="19"/>
    </location>
</feature>
<reference evidence="3" key="1">
    <citation type="submission" date="2018-01" db="EMBL/GenBank/DDBJ databases">
        <authorList>
            <person name="Mao J.F."/>
        </authorList>
    </citation>
    <scope>NUCLEOTIDE SEQUENCE</scope>
    <source>
        <strain evidence="3">Huo1</strain>
        <tissue evidence="3">Leaf</tissue>
    </source>
</reference>